<dbReference type="PROSITE" id="PS52016">
    <property type="entry name" value="TONB_DEPENDENT_REC_3"/>
    <property type="match status" value="1"/>
</dbReference>
<keyword evidence="2" id="KW-0813">Transport</keyword>
<dbReference type="NCBIfam" id="TIGR04056">
    <property type="entry name" value="OMP_RagA_SusC"/>
    <property type="match status" value="1"/>
</dbReference>
<keyword evidence="3" id="KW-0812">Transmembrane</keyword>
<comment type="caution">
    <text evidence="7">The sequence shown here is derived from an EMBL/GenBank/DDBJ whole genome shotgun (WGS) entry which is preliminary data.</text>
</comment>
<dbReference type="SUPFAM" id="SSF56935">
    <property type="entry name" value="Porins"/>
    <property type="match status" value="1"/>
</dbReference>
<feature type="domain" description="TonB-dependent receptor plug" evidence="6">
    <location>
        <begin position="120"/>
        <end position="245"/>
    </location>
</feature>
<dbReference type="NCBIfam" id="TIGR04057">
    <property type="entry name" value="SusC_RagA_signa"/>
    <property type="match status" value="1"/>
</dbReference>
<keyword evidence="4" id="KW-0472">Membrane</keyword>
<dbReference type="InterPro" id="IPR037066">
    <property type="entry name" value="Plug_dom_sf"/>
</dbReference>
<evidence type="ECO:0000259" key="6">
    <source>
        <dbReference type="Pfam" id="PF07715"/>
    </source>
</evidence>
<keyword evidence="5" id="KW-0998">Cell outer membrane</keyword>
<dbReference type="InterPro" id="IPR008969">
    <property type="entry name" value="CarboxyPept-like_regulatory"/>
</dbReference>
<comment type="subcellular location">
    <subcellularLocation>
        <location evidence="1">Cell outer membrane</location>
        <topology evidence="1">Multi-pass membrane protein</topology>
    </subcellularLocation>
</comment>
<dbReference type="Gene3D" id="2.60.40.1120">
    <property type="entry name" value="Carboxypeptidase-like, regulatory domain"/>
    <property type="match status" value="1"/>
</dbReference>
<dbReference type="InterPro" id="IPR023997">
    <property type="entry name" value="TonB-dep_OMP_SusC/RagA_CS"/>
</dbReference>
<dbReference type="EMBL" id="VSSQ01000002">
    <property type="protein sequence ID" value="MPL56213.1"/>
    <property type="molecule type" value="Genomic_DNA"/>
</dbReference>
<evidence type="ECO:0000313" key="7">
    <source>
        <dbReference type="EMBL" id="MPL56213.1"/>
    </source>
</evidence>
<proteinExistence type="predicted"/>
<name>A0A644SNK6_9ZZZZ</name>
<evidence type="ECO:0000256" key="1">
    <source>
        <dbReference type="ARBA" id="ARBA00004571"/>
    </source>
</evidence>
<gene>
    <name evidence="7" type="primary">susC_4</name>
    <name evidence="7" type="ORF">SDC9_01695</name>
</gene>
<dbReference type="Pfam" id="PF13715">
    <property type="entry name" value="CarbopepD_reg_2"/>
    <property type="match status" value="1"/>
</dbReference>
<evidence type="ECO:0000256" key="5">
    <source>
        <dbReference type="ARBA" id="ARBA00023237"/>
    </source>
</evidence>
<evidence type="ECO:0000256" key="3">
    <source>
        <dbReference type="ARBA" id="ARBA00022692"/>
    </source>
</evidence>
<dbReference type="InterPro" id="IPR012910">
    <property type="entry name" value="Plug_dom"/>
</dbReference>
<evidence type="ECO:0000256" key="4">
    <source>
        <dbReference type="ARBA" id="ARBA00023136"/>
    </source>
</evidence>
<reference evidence="7" key="1">
    <citation type="submission" date="2019-08" db="EMBL/GenBank/DDBJ databases">
        <authorList>
            <person name="Kucharzyk K."/>
            <person name="Murdoch R.W."/>
            <person name="Higgins S."/>
            <person name="Loffler F."/>
        </authorList>
    </citation>
    <scope>NUCLEOTIDE SEQUENCE</scope>
</reference>
<dbReference type="InterPro" id="IPR036942">
    <property type="entry name" value="Beta-barrel_TonB_sf"/>
</dbReference>
<dbReference type="AlphaFoldDB" id="A0A644SNK6"/>
<sequence>MKNNLMFLGYLPICLGLTMLVSSYAYGQQRTVTGTVTSNQKPIAGVWVSQEGKDTVTQTNASGNYQLTIFGDNAILIFRHPLYAETRVTVGNQNAINASLEKEKQIDEVVLNAGYYKVKERESTGSIAKVSSKEIENQPVNNVLSAVQGRMAGVNIVQNSGAPGGGFEIQIRGRNSLRRAGNNPLYIVDGVPMISESPSNLSGTILPSSSINPLNTINPNEIESIEVLKDADATAIYGSRGSNGVVLITTKKALAGKLSVHLNQSYDISELASKMKMMNTEQYLSMRKQAFINSGITAYPANAYDINGTWNQSRYTDWQEEILGHKAERSNTQFTVGGGSERTKFMVNIGNSEESTVYGNDFKYRNFNLSNTVSHQSTDKRFEMSMYNLFAKQKNKQMNSDIARSAHWLAPNAPALYTSEGVLNWENNTFTNPLGDYNATYINENLQFINNVKGRYTVLSGLNIQLNAGLNHQQFEEWSLIPHTIYNPSYGLNASSSQSYQNMQRRFSFILEPQVEYERTFGSHKLEMIVGASYQSNETKSGYLEGYGFDNNAFIQNIAVAQTKVIGDNLKTEYKYAAVYGRFNYNYQNKYIFNLTGRRDGSSRFGPKNKFANFGAVGMAWIFSKENFLQDSSWLSFGKLRASYGSSGSDNIGDYQYLNNFSTSPYFYNGTVGLTSSRLFNPNFSWEKTVKLEAAIELGFLQDKINFTGAFYRNTSSDQLVGYQLSTVTGFSSVTANLPATVENKGWEFQLATRPLSGTLKWNSDFNISFPTNKLLSFEGIEGSSYANTYSIGHSIYAIKLYHLEGINPQTGLYQFTDYNNDGKINAPNDNKIIEDIGVKYFGGWHNKFQYNNWELAFLLQFVKQKNRNYNYLMPIPGGMNNQPVEVLNVWSADNPAGIYMPYLATNNAAQVLFQNSDAAVSDASYVRLKNLQLSYKIPIRSEVFKTIQIYFQGQNLLTYTKYFGIDPEFNIAGFLPPLRTYSLGLSIKF</sequence>
<dbReference type="Gene3D" id="2.40.170.20">
    <property type="entry name" value="TonB-dependent receptor, beta-barrel domain"/>
    <property type="match status" value="1"/>
</dbReference>
<protein>
    <submittedName>
        <fullName evidence="7">TonB-dependent receptor SusC</fullName>
    </submittedName>
</protein>
<evidence type="ECO:0000256" key="2">
    <source>
        <dbReference type="ARBA" id="ARBA00022448"/>
    </source>
</evidence>
<dbReference type="Pfam" id="PF07715">
    <property type="entry name" value="Plug"/>
    <property type="match status" value="1"/>
</dbReference>
<organism evidence="7">
    <name type="scientific">bioreactor metagenome</name>
    <dbReference type="NCBI Taxonomy" id="1076179"/>
    <lineage>
        <taxon>unclassified sequences</taxon>
        <taxon>metagenomes</taxon>
        <taxon>ecological metagenomes</taxon>
    </lineage>
</organism>
<accession>A0A644SNK6</accession>
<dbReference type="Gene3D" id="2.170.130.10">
    <property type="entry name" value="TonB-dependent receptor, plug domain"/>
    <property type="match status" value="1"/>
</dbReference>
<dbReference type="GO" id="GO:0009279">
    <property type="term" value="C:cell outer membrane"/>
    <property type="evidence" value="ECO:0007669"/>
    <property type="project" value="UniProtKB-SubCell"/>
</dbReference>
<dbReference type="InterPro" id="IPR039426">
    <property type="entry name" value="TonB-dep_rcpt-like"/>
</dbReference>
<dbReference type="SUPFAM" id="SSF49464">
    <property type="entry name" value="Carboxypeptidase regulatory domain-like"/>
    <property type="match status" value="1"/>
</dbReference>
<keyword evidence="7" id="KW-0675">Receptor</keyword>
<dbReference type="InterPro" id="IPR023996">
    <property type="entry name" value="TonB-dep_OMP_SusC/RagA"/>
</dbReference>